<dbReference type="PANTHER" id="PTHR11777">
    <property type="entry name" value="ALANYL-TRNA SYNTHETASE"/>
    <property type="match status" value="1"/>
</dbReference>
<dbReference type="InterPro" id="IPR009000">
    <property type="entry name" value="Transl_B-barrel_sf"/>
</dbReference>
<dbReference type="EMBL" id="MCFD01000015">
    <property type="protein sequence ID" value="ORX66640.1"/>
    <property type="molecule type" value="Genomic_DNA"/>
</dbReference>
<evidence type="ECO:0000256" key="8">
    <source>
        <dbReference type="ARBA" id="ARBA00022884"/>
    </source>
</evidence>
<dbReference type="InterPro" id="IPR018165">
    <property type="entry name" value="Ala-tRNA-synth_IIc_core"/>
</dbReference>
<feature type="domain" description="Alanyl-transfer RNA synthetases family profile" evidence="13">
    <location>
        <begin position="6"/>
        <end position="767"/>
    </location>
</feature>
<accession>A0A1Y1VZF1</accession>
<keyword evidence="7 12" id="KW-0067">ATP-binding</keyword>
<dbReference type="SUPFAM" id="SSF55681">
    <property type="entry name" value="Class II aaRS and biotin synthetases"/>
    <property type="match status" value="1"/>
</dbReference>
<evidence type="ECO:0000259" key="13">
    <source>
        <dbReference type="PROSITE" id="PS50860"/>
    </source>
</evidence>
<evidence type="ECO:0000256" key="9">
    <source>
        <dbReference type="ARBA" id="ARBA00022917"/>
    </source>
</evidence>
<dbReference type="InterPro" id="IPR023033">
    <property type="entry name" value="Ala_tRNA_ligase_euk/bac"/>
</dbReference>
<dbReference type="FunFam" id="2.40.30.130:FF:000004">
    <property type="entry name" value="Alanine--tRNA ligase"/>
    <property type="match status" value="1"/>
</dbReference>
<dbReference type="Gene3D" id="3.30.980.10">
    <property type="entry name" value="Threonyl-trna Synthetase, Chain A, domain 2"/>
    <property type="match status" value="1"/>
</dbReference>
<dbReference type="SUPFAM" id="SSF55186">
    <property type="entry name" value="ThrRS/AlaRS common domain"/>
    <property type="match status" value="1"/>
</dbReference>
<dbReference type="GO" id="GO:0005524">
    <property type="term" value="F:ATP binding"/>
    <property type="evidence" value="ECO:0007669"/>
    <property type="project" value="UniProtKB-UniRule"/>
</dbReference>
<protein>
    <recommendedName>
        <fullName evidence="12">Alanine--tRNA ligase</fullName>
        <ecNumber evidence="12">6.1.1.7</ecNumber>
    </recommendedName>
    <alternativeName>
        <fullName evidence="12">Alanyl-tRNA synthetase</fullName>
        <shortName evidence="12">AlaRS</shortName>
    </alternativeName>
</protein>
<evidence type="ECO:0000256" key="1">
    <source>
        <dbReference type="ARBA" id="ARBA00008429"/>
    </source>
</evidence>
<comment type="cofactor">
    <cofactor evidence="12">
        <name>Zn(2+)</name>
        <dbReference type="ChEBI" id="CHEBI:29105"/>
    </cofactor>
    <text evidence="12">Binds 1 zinc ion per subunit.</text>
</comment>
<evidence type="ECO:0000256" key="4">
    <source>
        <dbReference type="ARBA" id="ARBA00022723"/>
    </source>
</evidence>
<evidence type="ECO:0000256" key="6">
    <source>
        <dbReference type="ARBA" id="ARBA00022833"/>
    </source>
</evidence>
<evidence type="ECO:0000256" key="10">
    <source>
        <dbReference type="ARBA" id="ARBA00023146"/>
    </source>
</evidence>
<dbReference type="InterPro" id="IPR045864">
    <property type="entry name" value="aa-tRNA-synth_II/BPL/LPL"/>
</dbReference>
<keyword evidence="9 12" id="KW-0648">Protein biosynthesis</keyword>
<sequence length="954" mass="105030">MTSTEWTAKHVRETFIGFYEQHGHTFVPSSSTVPHDDPTLLFANAGMNQYKPIFQGTVDPASDFAKLHRACNSQKCIRAGGKHNDLDDVGKDVYHHTFFEMLGNWSFGDYFKKEAIGYAWELLTKVYRLDPERLYVTYFGGSEADGLPVDTEAKQYWLDLGVPESRVLPFGSKENFWEMGEVGPCGPCSEIHYDRIGGRDAASLVNLDDPDVLEIWNLVFMEFNRESDGSLRSLPRKHIDTGMGMERLVSVLQGKRSNYDTDVFMPLFAAIQELTGARPYTGNVGADDTDGIDMAYRVIADHIRTLTFAIADGGVPSNEGRGYVLRRILRRGARYARRKFNVELGSFFARLVDTVVENMGDMFPEITKSTDLIKEILCEEEESFARTLDRGERLFEQTVAKMGGSKTMPGASVWRLYDTYGFPVDLTRIMAEESGLVVDEAEFEREKQKARDLSKRKKGSSGSGQGIALDVHAIGELNARGVAKTDDSPKYSSRSVEAKVLAVFTGNGFADAEERSLATHPEDAPVVGVVLDRTAFYAEQGGQEYDTGSLVSSDLSSEFTVEDVQVYGGYVLHTGFLKYGALRVGDSVEAQYDVLRRLPIRNNHSATHVLNFALRQVLRAEEPDQRGSLVAPDRLRFDFACKAAISAEHVRDIEALTNQIIKQNLKVYAQEVPLDMARQISGLRAVFGEVYPDPVRVVSIGADLDQVLKNPENAEWENYSIEFCGGTHVAGTADMKVFVITEESAIAKGVRRIVAVTGPEASKAQLLYQSLQAEVAKLKQLSGAELDHEIKRLAKELDAAAIGVYDKHVLRSEFDAIRAAHVEAEKLAKAQAAKQAVELVQKLIEESPEQDVFVVELPAAGKAMSQVATFVKGLKSKAVYLLAVDGARVAHQCVVPKTLVQRGLKAGEWADAVSKIVGGKKGGKDESAQGSGTETARVAEAVAAAEEFAKTHLN</sequence>
<dbReference type="InterPro" id="IPR018164">
    <property type="entry name" value="Ala-tRNA-synth_IIc_N"/>
</dbReference>
<keyword evidence="4 12" id="KW-0479">Metal-binding</keyword>
<dbReference type="InterPro" id="IPR002318">
    <property type="entry name" value="Ala-tRNA-lgiase_IIc"/>
</dbReference>
<dbReference type="PANTHER" id="PTHR11777:SF9">
    <property type="entry name" value="ALANINE--TRNA LIGASE, CYTOPLASMIC"/>
    <property type="match status" value="1"/>
</dbReference>
<dbReference type="InterPro" id="IPR003156">
    <property type="entry name" value="DHHA1_dom"/>
</dbReference>
<evidence type="ECO:0000256" key="12">
    <source>
        <dbReference type="HAMAP-Rule" id="MF_03133"/>
    </source>
</evidence>
<comment type="similarity">
    <text evidence="1">Belongs to the class-II aminoacyl-tRNA synthetase family. Alax-L subfamily.</text>
</comment>
<comment type="domain">
    <text evidence="12">Consists of three domains; the N-terminal catalytic domain, the editing domain and the C-terminal C-Ala domain. The editing domain removes incorrectly charged amino acids, while the C-Ala domain, along with tRNA(Ala), serves as a bridge to cooperatively bring together the editing and aminoacylation centers thus stimulating deacylation of misacylated tRNAs.</text>
</comment>
<organism evidence="14 15">
    <name type="scientific">Linderina pennispora</name>
    <dbReference type="NCBI Taxonomy" id="61395"/>
    <lineage>
        <taxon>Eukaryota</taxon>
        <taxon>Fungi</taxon>
        <taxon>Fungi incertae sedis</taxon>
        <taxon>Zoopagomycota</taxon>
        <taxon>Kickxellomycotina</taxon>
        <taxon>Kickxellomycetes</taxon>
        <taxon>Kickxellales</taxon>
        <taxon>Kickxellaceae</taxon>
        <taxon>Linderina</taxon>
    </lineage>
</organism>
<dbReference type="CDD" id="cd00673">
    <property type="entry name" value="AlaRS_core"/>
    <property type="match status" value="1"/>
</dbReference>
<dbReference type="InterPro" id="IPR018162">
    <property type="entry name" value="Ala-tRNA-ligase_IIc_anticod-bd"/>
</dbReference>
<dbReference type="FunFam" id="3.10.310.40:FF:000001">
    <property type="entry name" value="Alanine--tRNA ligase"/>
    <property type="match status" value="1"/>
</dbReference>
<dbReference type="STRING" id="61395.A0A1Y1VZF1"/>
<dbReference type="AlphaFoldDB" id="A0A1Y1VZF1"/>
<evidence type="ECO:0000256" key="2">
    <source>
        <dbReference type="ARBA" id="ARBA00022555"/>
    </source>
</evidence>
<dbReference type="SUPFAM" id="SSF101353">
    <property type="entry name" value="Putative anticodon-binding domain of alanyl-tRNA synthetase (AlaRS)"/>
    <property type="match status" value="1"/>
</dbReference>
<comment type="caution">
    <text evidence="14">The sequence shown here is derived from an EMBL/GenBank/DDBJ whole genome shotgun (WGS) entry which is preliminary data.</text>
</comment>
<dbReference type="EC" id="6.1.1.7" evidence="12"/>
<evidence type="ECO:0000256" key="11">
    <source>
        <dbReference type="ARBA" id="ARBA00048300"/>
    </source>
</evidence>
<comment type="function">
    <text evidence="12">Catalyzes the attachment of alanine to tRNA(Ala) in a two-step reaction: alanine is first activated by ATP to form Ala-AMP and then transferred to the acceptor end of tRNA(Ala). Also edits incorrectly charged tRNA(Ala) via its editing domain.</text>
</comment>
<dbReference type="GO" id="GO:0000049">
    <property type="term" value="F:tRNA binding"/>
    <property type="evidence" value="ECO:0007669"/>
    <property type="project" value="UniProtKB-KW"/>
</dbReference>
<dbReference type="InterPro" id="IPR059090">
    <property type="entry name" value="ALA1_helical"/>
</dbReference>
<dbReference type="SUPFAM" id="SSF50447">
    <property type="entry name" value="Translation proteins"/>
    <property type="match status" value="1"/>
</dbReference>
<keyword evidence="6 12" id="KW-0862">Zinc</keyword>
<comment type="subcellular location">
    <subcellularLocation>
        <location evidence="12">Mitochondrion</location>
    </subcellularLocation>
    <subcellularLocation>
        <location evidence="12">Cytoplasm</location>
    </subcellularLocation>
</comment>
<dbReference type="GO" id="GO:0004813">
    <property type="term" value="F:alanine-tRNA ligase activity"/>
    <property type="evidence" value="ECO:0007669"/>
    <property type="project" value="UniProtKB-UniRule"/>
</dbReference>
<dbReference type="OrthoDB" id="2423964at2759"/>
<dbReference type="Proteomes" id="UP000193922">
    <property type="component" value="Unassembled WGS sequence"/>
</dbReference>
<keyword evidence="8 12" id="KW-0694">RNA-binding</keyword>
<dbReference type="FunFam" id="3.30.930.10:FF:000011">
    <property type="entry name" value="Alanine--tRNA ligase, cytoplasmic"/>
    <property type="match status" value="1"/>
</dbReference>
<dbReference type="Gene3D" id="3.10.310.40">
    <property type="match status" value="1"/>
</dbReference>
<keyword evidence="15" id="KW-1185">Reference proteome</keyword>
<evidence type="ECO:0000256" key="3">
    <source>
        <dbReference type="ARBA" id="ARBA00022598"/>
    </source>
</evidence>
<dbReference type="Pfam" id="PF07973">
    <property type="entry name" value="tRNA_SAD"/>
    <property type="match status" value="1"/>
</dbReference>
<dbReference type="PROSITE" id="PS50860">
    <property type="entry name" value="AA_TRNA_LIGASE_II_ALA"/>
    <property type="match status" value="1"/>
</dbReference>
<keyword evidence="2 12" id="KW-0820">tRNA-binding</keyword>
<dbReference type="GO" id="GO:0002161">
    <property type="term" value="F:aminoacyl-tRNA deacylase activity"/>
    <property type="evidence" value="ECO:0007669"/>
    <property type="project" value="TreeGrafter"/>
</dbReference>
<dbReference type="InterPro" id="IPR018163">
    <property type="entry name" value="Thr/Ala-tRNA-synth_IIc_edit"/>
</dbReference>
<dbReference type="InterPro" id="IPR050058">
    <property type="entry name" value="Ala-tRNA_ligase"/>
</dbReference>
<dbReference type="PRINTS" id="PR00980">
    <property type="entry name" value="TRNASYNTHALA"/>
</dbReference>
<gene>
    <name evidence="12" type="primary">ALA1</name>
    <name evidence="14" type="ORF">DL89DRAFT_270167</name>
</gene>
<dbReference type="Gene3D" id="3.30.930.10">
    <property type="entry name" value="Bira Bifunctional Protein, Domain 2"/>
    <property type="match status" value="1"/>
</dbReference>
<dbReference type="GO" id="GO:0008270">
    <property type="term" value="F:zinc ion binding"/>
    <property type="evidence" value="ECO:0007669"/>
    <property type="project" value="UniProtKB-UniRule"/>
</dbReference>
<comment type="catalytic activity">
    <reaction evidence="11 12">
        <text>tRNA(Ala) + L-alanine + ATP = L-alanyl-tRNA(Ala) + AMP + diphosphate</text>
        <dbReference type="Rhea" id="RHEA:12540"/>
        <dbReference type="Rhea" id="RHEA-COMP:9657"/>
        <dbReference type="Rhea" id="RHEA-COMP:9923"/>
        <dbReference type="ChEBI" id="CHEBI:30616"/>
        <dbReference type="ChEBI" id="CHEBI:33019"/>
        <dbReference type="ChEBI" id="CHEBI:57972"/>
        <dbReference type="ChEBI" id="CHEBI:78442"/>
        <dbReference type="ChEBI" id="CHEBI:78497"/>
        <dbReference type="ChEBI" id="CHEBI:456215"/>
        <dbReference type="EC" id="6.1.1.7"/>
    </reaction>
</comment>
<dbReference type="SMART" id="SM00863">
    <property type="entry name" value="tRNA_SAD"/>
    <property type="match status" value="1"/>
</dbReference>
<dbReference type="Pfam" id="PF02272">
    <property type="entry name" value="DHHA1"/>
    <property type="match status" value="1"/>
</dbReference>
<keyword evidence="5 12" id="KW-0547">Nucleotide-binding</keyword>
<dbReference type="Gene3D" id="2.40.30.130">
    <property type="match status" value="1"/>
</dbReference>
<dbReference type="InterPro" id="IPR012947">
    <property type="entry name" value="tRNA_SAD"/>
</dbReference>
<feature type="binding site" evidence="12">
    <location>
        <position position="604"/>
    </location>
    <ligand>
        <name>Zn(2+)</name>
        <dbReference type="ChEBI" id="CHEBI:29105"/>
    </ligand>
</feature>
<feature type="binding site" evidence="12">
    <location>
        <position position="728"/>
    </location>
    <ligand>
        <name>Zn(2+)</name>
        <dbReference type="ChEBI" id="CHEBI:29105"/>
    </ligand>
</feature>
<dbReference type="GO" id="GO:0070143">
    <property type="term" value="P:mitochondrial alanyl-tRNA aminoacylation"/>
    <property type="evidence" value="ECO:0007669"/>
    <property type="project" value="UniProtKB-UniRule"/>
</dbReference>
<keyword evidence="12" id="KW-0496">Mitochondrion</keyword>
<dbReference type="Pfam" id="PF01411">
    <property type="entry name" value="tRNA-synt_2c"/>
    <property type="match status" value="1"/>
</dbReference>
<evidence type="ECO:0000256" key="5">
    <source>
        <dbReference type="ARBA" id="ARBA00022741"/>
    </source>
</evidence>
<dbReference type="HAMAP" id="MF_00036_B">
    <property type="entry name" value="Ala_tRNA_synth_B"/>
    <property type="match status" value="1"/>
</dbReference>
<dbReference type="FunFam" id="3.30.980.10:FF:000004">
    <property type="entry name" value="Alanine--tRNA ligase, cytoplasmic"/>
    <property type="match status" value="1"/>
</dbReference>
<keyword evidence="12" id="KW-0963">Cytoplasm</keyword>
<evidence type="ECO:0000313" key="15">
    <source>
        <dbReference type="Proteomes" id="UP000193922"/>
    </source>
</evidence>
<proteinExistence type="inferred from homology"/>
<reference evidence="14 15" key="1">
    <citation type="submission" date="2016-07" db="EMBL/GenBank/DDBJ databases">
        <title>Pervasive Adenine N6-methylation of Active Genes in Fungi.</title>
        <authorList>
            <consortium name="DOE Joint Genome Institute"/>
            <person name="Mondo S.J."/>
            <person name="Dannebaum R.O."/>
            <person name="Kuo R.C."/>
            <person name="Labutti K."/>
            <person name="Haridas S."/>
            <person name="Kuo A."/>
            <person name="Salamov A."/>
            <person name="Ahrendt S.R."/>
            <person name="Lipzen A."/>
            <person name="Sullivan W."/>
            <person name="Andreopoulos W.B."/>
            <person name="Clum A."/>
            <person name="Lindquist E."/>
            <person name="Daum C."/>
            <person name="Ramamoorthy G.K."/>
            <person name="Gryganskyi A."/>
            <person name="Culley D."/>
            <person name="Magnuson J.K."/>
            <person name="James T.Y."/>
            <person name="O'Malley M.A."/>
            <person name="Stajich J.E."/>
            <person name="Spatafora J.W."/>
            <person name="Visel A."/>
            <person name="Grigoriev I.V."/>
        </authorList>
    </citation>
    <scope>NUCLEOTIDE SEQUENCE [LARGE SCALE GENOMIC DNA]</scope>
    <source>
        <strain evidence="14 15">ATCC 12442</strain>
    </source>
</reference>
<evidence type="ECO:0000313" key="14">
    <source>
        <dbReference type="EMBL" id="ORX66640.1"/>
    </source>
</evidence>
<dbReference type="NCBIfam" id="TIGR00344">
    <property type="entry name" value="alaS"/>
    <property type="match status" value="1"/>
</dbReference>
<feature type="binding site" evidence="12">
    <location>
        <position position="608"/>
    </location>
    <ligand>
        <name>Zn(2+)</name>
        <dbReference type="ChEBI" id="CHEBI:29105"/>
    </ligand>
</feature>
<name>A0A1Y1VZF1_9FUNG</name>
<dbReference type="Pfam" id="PF26023">
    <property type="entry name" value="ALA1"/>
    <property type="match status" value="1"/>
</dbReference>
<comment type="subunit">
    <text evidence="12">Monomer.</text>
</comment>
<evidence type="ECO:0000256" key="7">
    <source>
        <dbReference type="ARBA" id="ARBA00022840"/>
    </source>
</evidence>
<dbReference type="GO" id="GO:0005739">
    <property type="term" value="C:mitochondrion"/>
    <property type="evidence" value="ECO:0007669"/>
    <property type="project" value="UniProtKB-SubCell"/>
</dbReference>
<feature type="binding site" evidence="12">
    <location>
        <position position="724"/>
    </location>
    <ligand>
        <name>Zn(2+)</name>
        <dbReference type="ChEBI" id="CHEBI:29105"/>
    </ligand>
</feature>
<keyword evidence="3 12" id="KW-0436">Ligase</keyword>
<keyword evidence="10 12" id="KW-0030">Aminoacyl-tRNA synthetase</keyword>